<dbReference type="CDD" id="cd18787">
    <property type="entry name" value="SF2_C_DEAD"/>
    <property type="match status" value="1"/>
</dbReference>
<dbReference type="SMART" id="SM00487">
    <property type="entry name" value="DEXDc"/>
    <property type="match status" value="1"/>
</dbReference>
<dbReference type="GO" id="GO:0003724">
    <property type="term" value="F:RNA helicase activity"/>
    <property type="evidence" value="ECO:0007669"/>
    <property type="project" value="TreeGrafter"/>
</dbReference>
<dbReference type="InParanoid" id="A0A1Z5KQW4"/>
<evidence type="ECO:0000256" key="1">
    <source>
        <dbReference type="ARBA" id="ARBA00022741"/>
    </source>
</evidence>
<evidence type="ECO:0000313" key="8">
    <source>
        <dbReference type="Proteomes" id="UP000198406"/>
    </source>
</evidence>
<evidence type="ECO:0008006" key="9">
    <source>
        <dbReference type="Google" id="ProtNLM"/>
    </source>
</evidence>
<sequence length="488" mass="54201">MAPLLTTNAFLLTPKNTRSLLFFAGIYESDGALDETHTLLQRYQNKLPSWLLQRCQDLGYIHPTRIQTAALDVVLQENKPDVVIQAETGSGKTLCYLLPTLAAIDPTRSTVQAIIVVPTRELGLQVAKVTKRLVAASPEKMLVMSVLQGSQNRRQRAWAWAEPPQVVIGTPEELSKMVQLGGIKRYNSIEMVVVDEVDACLLNNAGSLQLAASPLHELLSKQLSATFLDKDEVEDTIGAMSLTPKRRLHARQTILCSATIPQHKHFIKQCVQNRWTTTEPVLVALQTGEQLLPPTLEHVYMVCRPETKLAALKRFFRKLLSSPMPFKVLVFAEEQRPLEEMALALALEAEHGVYWQESTAKALQDNPTDKPIQAITAVLRYQDNLTQRAAAMEAFTGSDDIVRVLFSTDLAARGLDVANVTHVIHFDLPPDADTYVHRAGRTGRLGRSGQVLSLVAPEQEFVLNRLANKLSLELRCVARQKKATAKTT</sequence>
<dbReference type="Proteomes" id="UP000198406">
    <property type="component" value="Unassembled WGS sequence"/>
</dbReference>
<evidence type="ECO:0000313" key="7">
    <source>
        <dbReference type="EMBL" id="GAX28710.1"/>
    </source>
</evidence>
<protein>
    <recommendedName>
        <fullName evidence="9">RNA helicase</fullName>
    </recommendedName>
</protein>
<dbReference type="Pfam" id="PF00271">
    <property type="entry name" value="Helicase_C"/>
    <property type="match status" value="1"/>
</dbReference>
<reference evidence="7 8" key="1">
    <citation type="journal article" date="2015" name="Plant Cell">
        <title>Oil accumulation by the oleaginous diatom Fistulifera solaris as revealed by the genome and transcriptome.</title>
        <authorList>
            <person name="Tanaka T."/>
            <person name="Maeda Y."/>
            <person name="Veluchamy A."/>
            <person name="Tanaka M."/>
            <person name="Abida H."/>
            <person name="Marechal E."/>
            <person name="Bowler C."/>
            <person name="Muto M."/>
            <person name="Sunaga Y."/>
            <person name="Tanaka M."/>
            <person name="Yoshino T."/>
            <person name="Taniguchi T."/>
            <person name="Fukuda Y."/>
            <person name="Nemoto M."/>
            <person name="Matsumoto M."/>
            <person name="Wong P.S."/>
            <person name="Aburatani S."/>
            <person name="Fujibuchi W."/>
        </authorList>
    </citation>
    <scope>NUCLEOTIDE SEQUENCE [LARGE SCALE GENOMIC DNA]</scope>
    <source>
        <strain evidence="7 8">JPCC DA0580</strain>
    </source>
</reference>
<dbReference type="Pfam" id="PF00270">
    <property type="entry name" value="DEAD"/>
    <property type="match status" value="1"/>
</dbReference>
<proteinExistence type="predicted"/>
<dbReference type="PANTHER" id="PTHR47963:SF10">
    <property type="entry name" value="ATP-DEPENDENT RNA HELICASE DDX6_DHH1"/>
    <property type="match status" value="1"/>
</dbReference>
<keyword evidence="2" id="KW-0378">Hydrolase</keyword>
<evidence type="ECO:0000259" key="6">
    <source>
        <dbReference type="PROSITE" id="PS51194"/>
    </source>
</evidence>
<dbReference type="InterPro" id="IPR001650">
    <property type="entry name" value="Helicase_C-like"/>
</dbReference>
<dbReference type="PROSITE" id="PS51194">
    <property type="entry name" value="HELICASE_CTER"/>
    <property type="match status" value="1"/>
</dbReference>
<dbReference type="OrthoDB" id="10256233at2759"/>
<keyword evidence="1" id="KW-0547">Nucleotide-binding</keyword>
<dbReference type="GO" id="GO:0005524">
    <property type="term" value="F:ATP binding"/>
    <property type="evidence" value="ECO:0007669"/>
    <property type="project" value="UniProtKB-KW"/>
</dbReference>
<dbReference type="PROSITE" id="PS51192">
    <property type="entry name" value="HELICASE_ATP_BIND_1"/>
    <property type="match status" value="1"/>
</dbReference>
<dbReference type="SMART" id="SM00490">
    <property type="entry name" value="HELICc"/>
    <property type="match status" value="1"/>
</dbReference>
<dbReference type="InterPro" id="IPR044742">
    <property type="entry name" value="DEAD/DEAH_RhlB"/>
</dbReference>
<feature type="domain" description="Helicase ATP-binding" evidence="5">
    <location>
        <begin position="73"/>
        <end position="278"/>
    </location>
</feature>
<dbReference type="SUPFAM" id="SSF52540">
    <property type="entry name" value="P-loop containing nucleoside triphosphate hydrolases"/>
    <property type="match status" value="1"/>
</dbReference>
<dbReference type="InterPro" id="IPR011545">
    <property type="entry name" value="DEAD/DEAH_box_helicase_dom"/>
</dbReference>
<dbReference type="AlphaFoldDB" id="A0A1Z5KQW4"/>
<dbReference type="InterPro" id="IPR014001">
    <property type="entry name" value="Helicase_ATP-bd"/>
</dbReference>
<dbReference type="PANTHER" id="PTHR47963">
    <property type="entry name" value="DEAD-BOX ATP-DEPENDENT RNA HELICASE 47, MITOCHONDRIAL"/>
    <property type="match status" value="1"/>
</dbReference>
<dbReference type="Gene3D" id="3.40.50.300">
    <property type="entry name" value="P-loop containing nucleotide triphosphate hydrolases"/>
    <property type="match status" value="2"/>
</dbReference>
<dbReference type="GO" id="GO:0016787">
    <property type="term" value="F:hydrolase activity"/>
    <property type="evidence" value="ECO:0007669"/>
    <property type="project" value="UniProtKB-KW"/>
</dbReference>
<dbReference type="InterPro" id="IPR050547">
    <property type="entry name" value="DEAD_box_RNA_helicases"/>
</dbReference>
<name>A0A1Z5KQW4_FISSO</name>
<dbReference type="EMBL" id="BDSP01000278">
    <property type="protein sequence ID" value="GAX28710.1"/>
    <property type="molecule type" value="Genomic_DNA"/>
</dbReference>
<evidence type="ECO:0000259" key="5">
    <source>
        <dbReference type="PROSITE" id="PS51192"/>
    </source>
</evidence>
<keyword evidence="4" id="KW-0067">ATP-binding</keyword>
<keyword evidence="3" id="KW-0347">Helicase</keyword>
<evidence type="ECO:0000256" key="4">
    <source>
        <dbReference type="ARBA" id="ARBA00022840"/>
    </source>
</evidence>
<feature type="domain" description="Helicase C-terminal" evidence="6">
    <location>
        <begin position="311"/>
        <end position="485"/>
    </location>
</feature>
<accession>A0A1Z5KQW4</accession>
<dbReference type="InterPro" id="IPR027417">
    <property type="entry name" value="P-loop_NTPase"/>
</dbReference>
<organism evidence="7 8">
    <name type="scientific">Fistulifera solaris</name>
    <name type="common">Oleaginous diatom</name>
    <dbReference type="NCBI Taxonomy" id="1519565"/>
    <lineage>
        <taxon>Eukaryota</taxon>
        <taxon>Sar</taxon>
        <taxon>Stramenopiles</taxon>
        <taxon>Ochrophyta</taxon>
        <taxon>Bacillariophyta</taxon>
        <taxon>Bacillariophyceae</taxon>
        <taxon>Bacillariophycidae</taxon>
        <taxon>Naviculales</taxon>
        <taxon>Naviculaceae</taxon>
        <taxon>Fistulifera</taxon>
    </lineage>
</organism>
<comment type="caution">
    <text evidence="7">The sequence shown here is derived from an EMBL/GenBank/DDBJ whole genome shotgun (WGS) entry which is preliminary data.</text>
</comment>
<dbReference type="CDD" id="cd00268">
    <property type="entry name" value="DEADc"/>
    <property type="match status" value="1"/>
</dbReference>
<gene>
    <name evidence="7" type="ORF">FisN_33Hh012</name>
</gene>
<evidence type="ECO:0000256" key="3">
    <source>
        <dbReference type="ARBA" id="ARBA00022806"/>
    </source>
</evidence>
<evidence type="ECO:0000256" key="2">
    <source>
        <dbReference type="ARBA" id="ARBA00022801"/>
    </source>
</evidence>
<dbReference type="GO" id="GO:0003723">
    <property type="term" value="F:RNA binding"/>
    <property type="evidence" value="ECO:0007669"/>
    <property type="project" value="TreeGrafter"/>
</dbReference>
<keyword evidence="8" id="KW-1185">Reference proteome</keyword>